<proteinExistence type="predicted"/>
<feature type="compositionally biased region" description="Low complexity" evidence="1">
    <location>
        <begin position="13"/>
        <end position="26"/>
    </location>
</feature>
<protein>
    <recommendedName>
        <fullName evidence="4">DdrB-like domain-containing protein</fullName>
    </recommendedName>
</protein>
<evidence type="ECO:0008006" key="4">
    <source>
        <dbReference type="Google" id="ProtNLM"/>
    </source>
</evidence>
<accession>A0ABV3RCU7</accession>
<keyword evidence="3" id="KW-1185">Reference proteome</keyword>
<organism evidence="2 3">
    <name type="scientific">Novosphingobium rhizovicinum</name>
    <dbReference type="NCBI Taxonomy" id="3228928"/>
    <lineage>
        <taxon>Bacteria</taxon>
        <taxon>Pseudomonadati</taxon>
        <taxon>Pseudomonadota</taxon>
        <taxon>Alphaproteobacteria</taxon>
        <taxon>Sphingomonadales</taxon>
        <taxon>Sphingomonadaceae</taxon>
        <taxon>Novosphingobium</taxon>
    </lineage>
</organism>
<sequence length="954" mass="99879">MPPDPWAEFEEVSPAQAPSSAPRSAPKPIIAVPDYRSRDDARADEQLRIAQESAARAAQNETQADERSNISGAASLRQEFFGQPIVKQFNEVRVATDQIVGLASGKSSAMSDLGLIFSYMKALDPGSVVREGEFATAQNAAGVPDRIRNLYNKAASGERLNDDQRKDMARTAQAIYSTRLASYNDLANIYRGMMQKQGYDPDANGVLLYDPPKLDGEQGVRDPEMRGGLPVGTAIQFGMDGPETPFDRGRYLQEQYGITPDQEARVLAFWNQNRGNEALTPETAKQWYAAAGIPMPSDQDLASMAENVRKGLQVLPMDTSGAEQAYRDRLSGQLEQEGFDPNSLNSYGARAVQGAFMGLTDELQGIGGGIEALFSNEGVADGYRFNRDKAREAYSQMEEAQGGLGVAAELAGGLVGGGIGASRAPITAARAAREGAAMGSVAGFGYGEGAQDSLIGAAGGAAVGGGLGYGIGRGVEALAARGAARAGQPMTPGGEVIQAADNLNSQFGTSIAPMPADVAGPATRRLTGASAQLPLSAAPIVKAAENVSDEAKRARDAIAAMTGTATTNEAAGDAALRGAQTYMKRSKTKVDALYNQARRIGGDEPVDLAEARAVLDQNIAELSQTPGGAPGLSELQALRAELDAPYPVEGVKRMRTTLRDRFMKDGLRNSDLERRVGQVVDAADTDIANSLSAAGKPDAVRAYQEAAAAHKERIGVIDEVLAPFIGKSADKSVEDVMKAIDTATKTKGARLGKFLSALPPEDAGTVRATIISKLGRASPGVQDAAGDVFSLPQFLTHWNQMSGKAKSEMFGGEVRAALDNLAKVADGSKEAQRYANFSNTGSAVGLVASGGVAAELFNRPIRTALFFVPQYVAGKLLASPSFARWLAKMPAQPGAQGKHVSALTRIAANDNAIATEALGLKEALEAVLAPPGRAVAAPAPSSETPQGPETGAPR</sequence>
<gene>
    <name evidence="2" type="ORF">ABUH87_12355</name>
</gene>
<dbReference type="RefSeq" id="WP_367774118.1">
    <property type="nucleotide sequence ID" value="NZ_JBFNXR010000048.1"/>
</dbReference>
<feature type="region of interest" description="Disordered" evidence="1">
    <location>
        <begin position="932"/>
        <end position="954"/>
    </location>
</feature>
<reference evidence="2 3" key="1">
    <citation type="submission" date="2024-06" db="EMBL/GenBank/DDBJ databases">
        <title>Novosphingobium rhizovicinus M1R2S20.</title>
        <authorList>
            <person name="Sun J.-Q."/>
        </authorList>
    </citation>
    <scope>NUCLEOTIDE SEQUENCE [LARGE SCALE GENOMIC DNA]</scope>
    <source>
        <strain evidence="2 3">M1R2S20</strain>
    </source>
</reference>
<name>A0ABV3RCU7_9SPHN</name>
<evidence type="ECO:0000313" key="2">
    <source>
        <dbReference type="EMBL" id="MEW9855931.1"/>
    </source>
</evidence>
<comment type="caution">
    <text evidence="2">The sequence shown here is derived from an EMBL/GenBank/DDBJ whole genome shotgun (WGS) entry which is preliminary data.</text>
</comment>
<evidence type="ECO:0000313" key="3">
    <source>
        <dbReference type="Proteomes" id="UP001556118"/>
    </source>
</evidence>
<dbReference type="EMBL" id="JBFNXR010000048">
    <property type="protein sequence ID" value="MEW9855931.1"/>
    <property type="molecule type" value="Genomic_DNA"/>
</dbReference>
<evidence type="ECO:0000256" key="1">
    <source>
        <dbReference type="SAM" id="MobiDB-lite"/>
    </source>
</evidence>
<feature type="region of interest" description="Disordered" evidence="1">
    <location>
        <begin position="1"/>
        <end position="43"/>
    </location>
</feature>
<dbReference type="Proteomes" id="UP001556118">
    <property type="component" value="Unassembled WGS sequence"/>
</dbReference>